<organism evidence="2 3">
    <name type="scientific">Roseivivax lentus</name>
    <dbReference type="NCBI Taxonomy" id="633194"/>
    <lineage>
        <taxon>Bacteria</taxon>
        <taxon>Pseudomonadati</taxon>
        <taxon>Pseudomonadota</taxon>
        <taxon>Alphaproteobacteria</taxon>
        <taxon>Rhodobacterales</taxon>
        <taxon>Roseobacteraceae</taxon>
        <taxon>Roseivivax</taxon>
    </lineage>
</organism>
<dbReference type="InterPro" id="IPR053714">
    <property type="entry name" value="Iso_Racemase_Enz_sf"/>
</dbReference>
<evidence type="ECO:0000256" key="1">
    <source>
        <dbReference type="ARBA" id="ARBA00038414"/>
    </source>
</evidence>
<evidence type="ECO:0000313" key="3">
    <source>
        <dbReference type="Proteomes" id="UP000186684"/>
    </source>
</evidence>
<evidence type="ECO:0000313" key="2">
    <source>
        <dbReference type="EMBL" id="SIS64624.1"/>
    </source>
</evidence>
<comment type="similarity">
    <text evidence="1">Belongs to the HyuE racemase family.</text>
</comment>
<dbReference type="Gene3D" id="3.40.50.12500">
    <property type="match status" value="1"/>
</dbReference>
<dbReference type="RefSeq" id="WP_076445237.1">
    <property type="nucleotide sequence ID" value="NZ_FTOQ01000002.1"/>
</dbReference>
<name>A0A1N7KST3_9RHOB</name>
<accession>A0A1N7KST3</accession>
<dbReference type="AlphaFoldDB" id="A0A1N7KST3"/>
<dbReference type="PANTHER" id="PTHR28047:SF5">
    <property type="entry name" value="PROTEIN DCG1"/>
    <property type="match status" value="1"/>
</dbReference>
<proteinExistence type="inferred from homology"/>
<dbReference type="Pfam" id="PF01177">
    <property type="entry name" value="Asp_Glu_race"/>
    <property type="match status" value="1"/>
</dbReference>
<sequence>MRLLILNPNTSRGVTDRIREAAEAAAMPGDAFTTTRPAFGPKLIVTDADAEEAKRAVIDTVRNYTAPCDGIVLASFGNTGAEEVRALRADIPVIGIASAAFATARALGGPFGIVTFGAGLVEGLRAKAEEAGLGAALIGISHVPVADFGDPGTVQHRFRAELAALCAQMHAKGAASIVMGGGPLAGLAPVLARDCPVPVIDGTRAAINLIRSVAVDHAEGAARRSGASGRG</sequence>
<dbReference type="GO" id="GO:0047661">
    <property type="term" value="F:amino-acid racemase activity"/>
    <property type="evidence" value="ECO:0007669"/>
    <property type="project" value="InterPro"/>
</dbReference>
<dbReference type="OrthoDB" id="9791723at2"/>
<dbReference type="Proteomes" id="UP000186684">
    <property type="component" value="Unassembled WGS sequence"/>
</dbReference>
<dbReference type="PANTHER" id="PTHR28047">
    <property type="entry name" value="PROTEIN DCG1"/>
    <property type="match status" value="1"/>
</dbReference>
<protein>
    <submittedName>
        <fullName evidence="2">Asp/Glu/hydantoin racemase</fullName>
    </submittedName>
</protein>
<dbReference type="InterPro" id="IPR015942">
    <property type="entry name" value="Asp/Glu/hydantoin_racemase"/>
</dbReference>
<keyword evidence="3" id="KW-1185">Reference proteome</keyword>
<dbReference type="InterPro" id="IPR052186">
    <property type="entry name" value="Hydantoin_racemase-like"/>
</dbReference>
<dbReference type="EMBL" id="FTOQ01000002">
    <property type="protein sequence ID" value="SIS64624.1"/>
    <property type="molecule type" value="Genomic_DNA"/>
</dbReference>
<dbReference type="STRING" id="633194.SAMN05421759_10234"/>
<gene>
    <name evidence="2" type="ORF">SAMN05421759_10234</name>
</gene>
<reference evidence="3" key="1">
    <citation type="submission" date="2017-01" db="EMBL/GenBank/DDBJ databases">
        <authorList>
            <person name="Varghese N."/>
            <person name="Submissions S."/>
        </authorList>
    </citation>
    <scope>NUCLEOTIDE SEQUENCE [LARGE SCALE GENOMIC DNA]</scope>
    <source>
        <strain evidence="3">DSM 29430</strain>
    </source>
</reference>